<keyword evidence="6" id="KW-1185">Reference proteome</keyword>
<dbReference type="InterPro" id="IPR001254">
    <property type="entry name" value="Trypsin_dom"/>
</dbReference>
<organism evidence="6 7">
    <name type="scientific">Hyalella azteca</name>
    <name type="common">Amphipod</name>
    <dbReference type="NCBI Taxonomy" id="294128"/>
    <lineage>
        <taxon>Eukaryota</taxon>
        <taxon>Metazoa</taxon>
        <taxon>Ecdysozoa</taxon>
        <taxon>Arthropoda</taxon>
        <taxon>Crustacea</taxon>
        <taxon>Multicrustacea</taxon>
        <taxon>Malacostraca</taxon>
        <taxon>Eumalacostraca</taxon>
        <taxon>Peracarida</taxon>
        <taxon>Amphipoda</taxon>
        <taxon>Senticaudata</taxon>
        <taxon>Talitrida</taxon>
        <taxon>Talitroidea</taxon>
        <taxon>Hyalellidae</taxon>
        <taxon>Hyalella</taxon>
    </lineage>
</organism>
<dbReference type="InterPro" id="IPR009003">
    <property type="entry name" value="Peptidase_S1_PA"/>
</dbReference>
<name>A0A979FGL4_HYAAZ</name>
<dbReference type="GO" id="GO:0006508">
    <property type="term" value="P:proteolysis"/>
    <property type="evidence" value="ECO:0007669"/>
    <property type="project" value="InterPro"/>
</dbReference>
<dbReference type="GO" id="GO:0004252">
    <property type="term" value="F:serine-type endopeptidase activity"/>
    <property type="evidence" value="ECO:0007669"/>
    <property type="project" value="InterPro"/>
</dbReference>
<sequence length="236" mass="26194">MRISSHLVIILVTWGTWGVMGNFRHGGKEVFPWWAWTNISEATLALEPEEPPYEKPTQESRINSLIERRRQRQRERSRRPLTPPVALGDSPRLQRPTTNSPAVAYKDERLCYGYFNTGKIPGVDSSRLEVYHAQFGELPWAVLLVNADGSVRGAGALIHPSLVLTVAHPFGQDLGGVAGVSAVLGEWDRSVQTEPLPSQEIAVRDIIVHPQHTPEPMAFDIAVLILAVSGLALWWG</sequence>
<keyword evidence="4" id="KW-0732">Signal</keyword>
<dbReference type="OrthoDB" id="6261922at2759"/>
<dbReference type="RefSeq" id="XP_047736070.1">
    <property type="nucleotide sequence ID" value="XM_047880114.1"/>
</dbReference>
<protein>
    <submittedName>
        <fullName evidence="7">Uncharacterized protein LOC125177761</fullName>
    </submittedName>
</protein>
<comment type="similarity">
    <text evidence="2">Belongs to the peptidase S1 family. CLIP subfamily.</text>
</comment>
<dbReference type="InterPro" id="IPR051487">
    <property type="entry name" value="Ser/Thr_Proteases_Immune/Dev"/>
</dbReference>
<evidence type="ECO:0000256" key="1">
    <source>
        <dbReference type="ARBA" id="ARBA00023157"/>
    </source>
</evidence>
<dbReference type="PANTHER" id="PTHR24256">
    <property type="entry name" value="TRYPTASE-RELATED"/>
    <property type="match status" value="1"/>
</dbReference>
<feature type="signal peptide" evidence="4">
    <location>
        <begin position="1"/>
        <end position="21"/>
    </location>
</feature>
<dbReference type="Pfam" id="PF00089">
    <property type="entry name" value="Trypsin"/>
    <property type="match status" value="1"/>
</dbReference>
<dbReference type="Gene3D" id="2.40.10.10">
    <property type="entry name" value="Trypsin-like serine proteases"/>
    <property type="match status" value="1"/>
</dbReference>
<reference evidence="7" key="1">
    <citation type="submission" date="2025-08" db="UniProtKB">
        <authorList>
            <consortium name="RefSeq"/>
        </authorList>
    </citation>
    <scope>IDENTIFICATION</scope>
    <source>
        <tissue evidence="7">Whole organism</tissue>
    </source>
</reference>
<feature type="compositionally biased region" description="Basic residues" evidence="3">
    <location>
        <begin position="69"/>
        <end position="79"/>
    </location>
</feature>
<feature type="region of interest" description="Disordered" evidence="3">
    <location>
        <begin position="48"/>
        <end position="100"/>
    </location>
</feature>
<proteinExistence type="inferred from homology"/>
<feature type="domain" description="Peptidase S1" evidence="5">
    <location>
        <begin position="132"/>
        <end position="226"/>
    </location>
</feature>
<evidence type="ECO:0000313" key="7">
    <source>
        <dbReference type="RefSeq" id="XP_047736070.1"/>
    </source>
</evidence>
<dbReference type="Proteomes" id="UP000694843">
    <property type="component" value="Unplaced"/>
</dbReference>
<dbReference type="SUPFAM" id="SSF50494">
    <property type="entry name" value="Trypsin-like serine proteases"/>
    <property type="match status" value="1"/>
</dbReference>
<gene>
    <name evidence="7" type="primary">LOC125177761</name>
</gene>
<evidence type="ECO:0000256" key="4">
    <source>
        <dbReference type="SAM" id="SignalP"/>
    </source>
</evidence>
<dbReference type="AlphaFoldDB" id="A0A979FGL4"/>
<accession>A0A979FGL4</accession>
<evidence type="ECO:0000313" key="6">
    <source>
        <dbReference type="Proteomes" id="UP000694843"/>
    </source>
</evidence>
<evidence type="ECO:0000256" key="2">
    <source>
        <dbReference type="ARBA" id="ARBA00024195"/>
    </source>
</evidence>
<dbReference type="GeneID" id="125177761"/>
<evidence type="ECO:0000259" key="5">
    <source>
        <dbReference type="Pfam" id="PF00089"/>
    </source>
</evidence>
<keyword evidence="1" id="KW-1015">Disulfide bond</keyword>
<feature type="chain" id="PRO_5038122909" evidence="4">
    <location>
        <begin position="22"/>
        <end position="236"/>
    </location>
</feature>
<evidence type="ECO:0000256" key="3">
    <source>
        <dbReference type="SAM" id="MobiDB-lite"/>
    </source>
</evidence>
<dbReference type="InterPro" id="IPR043504">
    <property type="entry name" value="Peptidase_S1_PA_chymotrypsin"/>
</dbReference>
<dbReference type="KEGG" id="hazt:125177761"/>